<feature type="non-terminal residue" evidence="1">
    <location>
        <position position="1"/>
    </location>
</feature>
<protein>
    <submittedName>
        <fullName evidence="1">Uncharacterized protein</fullName>
    </submittedName>
</protein>
<organism evidence="1 2">
    <name type="scientific">Parapedobacter composti</name>
    <dbReference type="NCBI Taxonomy" id="623281"/>
    <lineage>
        <taxon>Bacteria</taxon>
        <taxon>Pseudomonadati</taxon>
        <taxon>Bacteroidota</taxon>
        <taxon>Sphingobacteriia</taxon>
        <taxon>Sphingobacteriales</taxon>
        <taxon>Sphingobacteriaceae</taxon>
        <taxon>Parapedobacter</taxon>
    </lineage>
</organism>
<evidence type="ECO:0000313" key="2">
    <source>
        <dbReference type="Proteomes" id="UP000199577"/>
    </source>
</evidence>
<sequence length="89" mass="10172">NKIRNTENQVNTLINNSLQNTINRESCVYLLDVTQSATLLASHRAGGFHRLMHSVAARTSYIKRFCKIPVLELRSDRNFAKPPARYQQA</sequence>
<dbReference type="Proteomes" id="UP000199577">
    <property type="component" value="Unassembled WGS sequence"/>
</dbReference>
<dbReference type="AlphaFoldDB" id="A0A1I1MMV8"/>
<dbReference type="EMBL" id="FOLL01000036">
    <property type="protein sequence ID" value="SFC84518.1"/>
    <property type="molecule type" value="Genomic_DNA"/>
</dbReference>
<proteinExistence type="predicted"/>
<accession>A0A1I1MMV8</accession>
<keyword evidence="2" id="KW-1185">Reference proteome</keyword>
<gene>
    <name evidence="1" type="ORF">SAMN05421747_1369</name>
</gene>
<evidence type="ECO:0000313" key="1">
    <source>
        <dbReference type="EMBL" id="SFC84518.1"/>
    </source>
</evidence>
<name>A0A1I1MMV8_9SPHI</name>
<reference evidence="1 2" key="1">
    <citation type="submission" date="2016-10" db="EMBL/GenBank/DDBJ databases">
        <authorList>
            <person name="de Groot N.N."/>
        </authorList>
    </citation>
    <scope>NUCLEOTIDE SEQUENCE [LARGE SCALE GENOMIC DNA]</scope>
    <source>
        <strain evidence="1 2">DSM 22900</strain>
    </source>
</reference>
<dbReference type="RefSeq" id="WP_211657670.1">
    <property type="nucleotide sequence ID" value="NZ_FOLL01000036.1"/>
</dbReference>